<evidence type="ECO:0000313" key="7">
    <source>
        <dbReference type="EMBL" id="KAJ7646687.1"/>
    </source>
</evidence>
<evidence type="ECO:0000259" key="6">
    <source>
        <dbReference type="PROSITE" id="PS50865"/>
    </source>
</evidence>
<dbReference type="Gene3D" id="3.40.630.30">
    <property type="match status" value="1"/>
</dbReference>
<dbReference type="AlphaFoldDB" id="A0AAD7CEE3"/>
<dbReference type="Pfam" id="PF01753">
    <property type="entry name" value="zf-MYND"/>
    <property type="match status" value="1"/>
</dbReference>
<evidence type="ECO:0000256" key="4">
    <source>
        <dbReference type="PROSITE-ProRule" id="PRU00134"/>
    </source>
</evidence>
<accession>A0AAD7CEE3</accession>
<feature type="region of interest" description="Disordered" evidence="5">
    <location>
        <begin position="291"/>
        <end position="318"/>
    </location>
</feature>
<dbReference type="Proteomes" id="UP001221142">
    <property type="component" value="Unassembled WGS sequence"/>
</dbReference>
<keyword evidence="3" id="KW-0862">Zinc</keyword>
<proteinExistence type="predicted"/>
<evidence type="ECO:0000256" key="5">
    <source>
        <dbReference type="SAM" id="MobiDB-lite"/>
    </source>
</evidence>
<keyword evidence="2 4" id="KW-0863">Zinc-finger</keyword>
<organism evidence="7 8">
    <name type="scientific">Roridomyces roridus</name>
    <dbReference type="NCBI Taxonomy" id="1738132"/>
    <lineage>
        <taxon>Eukaryota</taxon>
        <taxon>Fungi</taxon>
        <taxon>Dikarya</taxon>
        <taxon>Basidiomycota</taxon>
        <taxon>Agaricomycotina</taxon>
        <taxon>Agaricomycetes</taxon>
        <taxon>Agaricomycetidae</taxon>
        <taxon>Agaricales</taxon>
        <taxon>Marasmiineae</taxon>
        <taxon>Mycenaceae</taxon>
        <taxon>Roridomyces</taxon>
    </lineage>
</organism>
<comment type="caution">
    <text evidence="7">The sequence shown here is derived from an EMBL/GenBank/DDBJ whole genome shotgun (WGS) entry which is preliminary data.</text>
</comment>
<keyword evidence="8" id="KW-1185">Reference proteome</keyword>
<evidence type="ECO:0000256" key="2">
    <source>
        <dbReference type="ARBA" id="ARBA00022771"/>
    </source>
</evidence>
<gene>
    <name evidence="7" type="ORF">FB45DRAFT_891078</name>
</gene>
<dbReference type="GO" id="GO:0008270">
    <property type="term" value="F:zinc ion binding"/>
    <property type="evidence" value="ECO:0007669"/>
    <property type="project" value="UniProtKB-KW"/>
</dbReference>
<reference evidence="7" key="1">
    <citation type="submission" date="2023-03" db="EMBL/GenBank/DDBJ databases">
        <title>Massive genome expansion in bonnet fungi (Mycena s.s.) driven by repeated elements and novel gene families across ecological guilds.</title>
        <authorList>
            <consortium name="Lawrence Berkeley National Laboratory"/>
            <person name="Harder C.B."/>
            <person name="Miyauchi S."/>
            <person name="Viragh M."/>
            <person name="Kuo A."/>
            <person name="Thoen E."/>
            <person name="Andreopoulos B."/>
            <person name="Lu D."/>
            <person name="Skrede I."/>
            <person name="Drula E."/>
            <person name="Henrissat B."/>
            <person name="Morin E."/>
            <person name="Kohler A."/>
            <person name="Barry K."/>
            <person name="LaButti K."/>
            <person name="Morin E."/>
            <person name="Salamov A."/>
            <person name="Lipzen A."/>
            <person name="Mereny Z."/>
            <person name="Hegedus B."/>
            <person name="Baldrian P."/>
            <person name="Stursova M."/>
            <person name="Weitz H."/>
            <person name="Taylor A."/>
            <person name="Grigoriev I.V."/>
            <person name="Nagy L.G."/>
            <person name="Martin F."/>
            <person name="Kauserud H."/>
        </authorList>
    </citation>
    <scope>NUCLEOTIDE SEQUENCE</scope>
    <source>
        <strain evidence="7">9284</strain>
    </source>
</reference>
<sequence>MDNTSESPSTLELFRRQCARENIFRERPIECDSPSCPSRGKTCRFYTPACTCSGCSGPKYCSFQCQDAAWATHKTVCTVPSSASKAGVHIHALEKGPREQSETEYDAQTVSKSNTRPGAALPQKVGHAKLQIIEIWKTREYGFFDCLNEYSQQLGQMALHFDVIGRLKPNRGCWQPEDFDGQPYLVYLEELVVDLPWRGKGIGSAILPMLFQLSELNGAGFILTFPTVLNRLEPPSVNGPFGDLTPEEEDTWLAKRDRIIEFYRKSGFRRLANSDFFCLAEDASHPSRSIPIDGDAKFEELPPPTTQEERIRRHMAYN</sequence>
<dbReference type="SUPFAM" id="SSF55729">
    <property type="entry name" value="Acyl-CoA N-acyltransferases (Nat)"/>
    <property type="match status" value="1"/>
</dbReference>
<dbReference type="EMBL" id="JARKIF010000002">
    <property type="protein sequence ID" value="KAJ7646687.1"/>
    <property type="molecule type" value="Genomic_DNA"/>
</dbReference>
<dbReference type="Gene3D" id="6.10.140.2220">
    <property type="match status" value="1"/>
</dbReference>
<dbReference type="InterPro" id="IPR002893">
    <property type="entry name" value="Znf_MYND"/>
</dbReference>
<evidence type="ECO:0000256" key="1">
    <source>
        <dbReference type="ARBA" id="ARBA00022723"/>
    </source>
</evidence>
<dbReference type="SUPFAM" id="SSF144232">
    <property type="entry name" value="HIT/MYND zinc finger-like"/>
    <property type="match status" value="1"/>
</dbReference>
<dbReference type="InterPro" id="IPR016181">
    <property type="entry name" value="Acyl_CoA_acyltransferase"/>
</dbReference>
<protein>
    <recommendedName>
        <fullName evidence="6">MYND-type domain-containing protein</fullName>
    </recommendedName>
</protein>
<name>A0AAD7CEE3_9AGAR</name>
<dbReference type="CDD" id="cd04301">
    <property type="entry name" value="NAT_SF"/>
    <property type="match status" value="1"/>
</dbReference>
<keyword evidence="1" id="KW-0479">Metal-binding</keyword>
<dbReference type="PROSITE" id="PS50865">
    <property type="entry name" value="ZF_MYND_2"/>
    <property type="match status" value="1"/>
</dbReference>
<feature type="domain" description="MYND-type" evidence="6">
    <location>
        <begin position="36"/>
        <end position="77"/>
    </location>
</feature>
<evidence type="ECO:0000256" key="3">
    <source>
        <dbReference type="ARBA" id="ARBA00022833"/>
    </source>
</evidence>
<evidence type="ECO:0000313" key="8">
    <source>
        <dbReference type="Proteomes" id="UP001221142"/>
    </source>
</evidence>